<dbReference type="Gene3D" id="3.60.40.10">
    <property type="entry name" value="PPM-type phosphatase domain"/>
    <property type="match status" value="1"/>
</dbReference>
<proteinExistence type="predicted"/>
<reference evidence="2 3" key="1">
    <citation type="journal article" date="2013" name="BMC Genomics">
        <title>Reconstruction of the lipid metabolism for the microalga Monoraphidium neglectum from its genome sequence reveals characteristics suitable for biofuel production.</title>
        <authorList>
            <person name="Bogen C."/>
            <person name="Al-Dilaimi A."/>
            <person name="Albersmeier A."/>
            <person name="Wichmann J."/>
            <person name="Grundmann M."/>
            <person name="Rupp O."/>
            <person name="Lauersen K.J."/>
            <person name="Blifernez-Klassen O."/>
            <person name="Kalinowski J."/>
            <person name="Goesmann A."/>
            <person name="Mussgnug J.H."/>
            <person name="Kruse O."/>
        </authorList>
    </citation>
    <scope>NUCLEOTIDE SEQUENCE [LARGE SCALE GENOMIC DNA]</scope>
    <source>
        <strain evidence="2 3">SAG 48.87</strain>
    </source>
</reference>
<dbReference type="GO" id="GO:0043169">
    <property type="term" value="F:cation binding"/>
    <property type="evidence" value="ECO:0007669"/>
    <property type="project" value="InterPro"/>
</dbReference>
<dbReference type="GeneID" id="25731998"/>
<feature type="region of interest" description="Disordered" evidence="1">
    <location>
        <begin position="1"/>
        <end position="35"/>
    </location>
</feature>
<dbReference type="KEGG" id="mng:MNEG_14436"/>
<feature type="compositionally biased region" description="Gly residues" evidence="1">
    <location>
        <begin position="15"/>
        <end position="24"/>
    </location>
</feature>
<dbReference type="InterPro" id="IPR036457">
    <property type="entry name" value="PPM-type-like_dom_sf"/>
</dbReference>
<dbReference type="PROSITE" id="PS01032">
    <property type="entry name" value="PPM_1"/>
    <property type="match status" value="1"/>
</dbReference>
<dbReference type="RefSeq" id="XP_013892546.1">
    <property type="nucleotide sequence ID" value="XM_014037092.1"/>
</dbReference>
<dbReference type="InterPro" id="IPR000222">
    <property type="entry name" value="PP2C_BS"/>
</dbReference>
<dbReference type="Proteomes" id="UP000054498">
    <property type="component" value="Unassembled WGS sequence"/>
</dbReference>
<evidence type="ECO:0000313" key="3">
    <source>
        <dbReference type="Proteomes" id="UP000054498"/>
    </source>
</evidence>
<evidence type="ECO:0000313" key="2">
    <source>
        <dbReference type="EMBL" id="KIY93526.1"/>
    </source>
</evidence>
<protein>
    <submittedName>
        <fullName evidence="2">Uncharacterized protein</fullName>
    </submittedName>
</protein>
<dbReference type="SUPFAM" id="SSF81606">
    <property type="entry name" value="PP2C-like"/>
    <property type="match status" value="1"/>
</dbReference>
<evidence type="ECO:0000256" key="1">
    <source>
        <dbReference type="SAM" id="MobiDB-lite"/>
    </source>
</evidence>
<gene>
    <name evidence="2" type="ORF">MNEG_14436</name>
</gene>
<dbReference type="AlphaFoldDB" id="A0A0D2LV75"/>
<name>A0A0D2LV75_9CHLO</name>
<sequence>MGKLWQTIKRHGHDSSGGGGGAGEGHAIPKDEELGSCPPFGTKAVWGLRYTMEDKWAAVPNMIDVPTDYTAPARRTSMGAAAVAAGALASAAASCGCIGRASRESKRLQDDLAGGGEQEALIRGGSQAGGGSGSGVSGGGGGGIDALHYFGVYDGHGGAEAAKHCAARMHHVLLECIRAALDGDEAALLQTPPAAAPPAGQGDKSHSVSGDWAGDWGACAAKRGRERCRARRCGPGGSWRRRWR</sequence>
<keyword evidence="3" id="KW-1185">Reference proteome</keyword>
<dbReference type="EMBL" id="KK104702">
    <property type="protein sequence ID" value="KIY93526.1"/>
    <property type="molecule type" value="Genomic_DNA"/>
</dbReference>
<organism evidence="2 3">
    <name type="scientific">Monoraphidium neglectum</name>
    <dbReference type="NCBI Taxonomy" id="145388"/>
    <lineage>
        <taxon>Eukaryota</taxon>
        <taxon>Viridiplantae</taxon>
        <taxon>Chlorophyta</taxon>
        <taxon>core chlorophytes</taxon>
        <taxon>Chlorophyceae</taxon>
        <taxon>CS clade</taxon>
        <taxon>Sphaeropleales</taxon>
        <taxon>Selenastraceae</taxon>
        <taxon>Monoraphidium</taxon>
    </lineage>
</organism>
<accession>A0A0D2LV75</accession>